<name>A0ABR7WSW3_9SPHI</name>
<sequence>MKHLDESISLLKEKPANLLDRTVGLTKALLLKLNFAITKDERISGAICHKRKRLW</sequence>
<accession>A0ABR7WSW3</accession>
<evidence type="ECO:0000313" key="2">
    <source>
        <dbReference type="Proteomes" id="UP000606600"/>
    </source>
</evidence>
<proteinExistence type="predicted"/>
<dbReference type="RefSeq" id="WP_191190053.1">
    <property type="nucleotide sequence ID" value="NZ_JACWMY010000008.1"/>
</dbReference>
<reference evidence="1 2" key="1">
    <citation type="submission" date="2020-09" db="EMBL/GenBank/DDBJ databases">
        <title>Novel species of Mucilaginibacter isolated from a glacier on the Tibetan Plateau.</title>
        <authorList>
            <person name="Liu Q."/>
            <person name="Xin Y.-H."/>
        </authorList>
    </citation>
    <scope>NUCLEOTIDE SEQUENCE [LARGE SCALE GENOMIC DNA]</scope>
    <source>
        <strain evidence="1 2">ZT4R22</strain>
    </source>
</reference>
<organism evidence="1 2">
    <name type="scientific">Mucilaginibacter pankratovii</name>
    <dbReference type="NCBI Taxonomy" id="2772110"/>
    <lineage>
        <taxon>Bacteria</taxon>
        <taxon>Pseudomonadati</taxon>
        <taxon>Bacteroidota</taxon>
        <taxon>Sphingobacteriia</taxon>
        <taxon>Sphingobacteriales</taxon>
        <taxon>Sphingobacteriaceae</taxon>
        <taxon>Mucilaginibacter</taxon>
    </lineage>
</organism>
<keyword evidence="2" id="KW-1185">Reference proteome</keyword>
<dbReference type="Proteomes" id="UP000606600">
    <property type="component" value="Unassembled WGS sequence"/>
</dbReference>
<comment type="caution">
    <text evidence="1">The sequence shown here is derived from an EMBL/GenBank/DDBJ whole genome shotgun (WGS) entry which is preliminary data.</text>
</comment>
<gene>
    <name evidence="1" type="ORF">IDJ77_16385</name>
</gene>
<protein>
    <submittedName>
        <fullName evidence="1">Uncharacterized protein</fullName>
    </submittedName>
</protein>
<evidence type="ECO:0000313" key="1">
    <source>
        <dbReference type="EMBL" id="MBD1365393.1"/>
    </source>
</evidence>
<dbReference type="EMBL" id="JACWMY010000008">
    <property type="protein sequence ID" value="MBD1365393.1"/>
    <property type="molecule type" value="Genomic_DNA"/>
</dbReference>